<dbReference type="PANTHER" id="PTHR42850">
    <property type="entry name" value="METALLOPHOSPHOESTERASE"/>
    <property type="match status" value="1"/>
</dbReference>
<proteinExistence type="predicted"/>
<reference evidence="2 3" key="1">
    <citation type="submission" date="2016-10" db="EMBL/GenBank/DDBJ databases">
        <authorList>
            <person name="de Groot N.N."/>
        </authorList>
    </citation>
    <scope>NUCLEOTIDE SEQUENCE [LARGE SCALE GENOMIC DNA]</scope>
    <source>
        <strain evidence="3">P4B,CCM 7963,CECT 7998,DSM 25260,IBRC-M 10614,KCTC 13821</strain>
    </source>
</reference>
<dbReference type="InterPro" id="IPR006186">
    <property type="entry name" value="Ser/Thr-sp_prot-phosphatase"/>
</dbReference>
<name>A0A1G8KCX7_9BACI</name>
<evidence type="ECO:0000313" key="3">
    <source>
        <dbReference type="Proteomes" id="UP000199017"/>
    </source>
</evidence>
<dbReference type="STRING" id="930129.SAMN05216352_107171"/>
<dbReference type="AlphaFoldDB" id="A0A1G8KCX7"/>
<dbReference type="EMBL" id="FNDU01000007">
    <property type="protein sequence ID" value="SDI41316.1"/>
    <property type="molecule type" value="Genomic_DNA"/>
</dbReference>
<organism evidence="2 3">
    <name type="scientific">Alteribacillus bidgolensis</name>
    <dbReference type="NCBI Taxonomy" id="930129"/>
    <lineage>
        <taxon>Bacteria</taxon>
        <taxon>Bacillati</taxon>
        <taxon>Bacillota</taxon>
        <taxon>Bacilli</taxon>
        <taxon>Bacillales</taxon>
        <taxon>Bacillaceae</taxon>
        <taxon>Alteribacillus</taxon>
    </lineage>
</organism>
<accession>A0A1G8KCX7</accession>
<protein>
    <submittedName>
        <fullName evidence="2">Serine/threonine protein phosphatase 1</fullName>
    </submittedName>
</protein>
<keyword evidence="3" id="KW-1185">Reference proteome</keyword>
<dbReference type="Gene3D" id="3.60.21.10">
    <property type="match status" value="1"/>
</dbReference>
<dbReference type="OrthoDB" id="384253at2"/>
<dbReference type="RefSeq" id="WP_091585644.1">
    <property type="nucleotide sequence ID" value="NZ_FNDU01000007.1"/>
</dbReference>
<dbReference type="InterPro" id="IPR050126">
    <property type="entry name" value="Ap4A_hydrolase"/>
</dbReference>
<evidence type="ECO:0000259" key="1">
    <source>
        <dbReference type="Pfam" id="PF00149"/>
    </source>
</evidence>
<dbReference type="CDD" id="cd00144">
    <property type="entry name" value="MPP_PPP_family"/>
    <property type="match status" value="1"/>
</dbReference>
<dbReference type="Proteomes" id="UP000199017">
    <property type="component" value="Unassembled WGS sequence"/>
</dbReference>
<feature type="domain" description="Calcineurin-like phosphoesterase" evidence="1">
    <location>
        <begin position="4"/>
        <end position="189"/>
    </location>
</feature>
<dbReference type="InterPro" id="IPR029052">
    <property type="entry name" value="Metallo-depent_PP-like"/>
</dbReference>
<gene>
    <name evidence="2" type="ORF">SAMN05216352_107171</name>
</gene>
<dbReference type="GO" id="GO:0005737">
    <property type="term" value="C:cytoplasm"/>
    <property type="evidence" value="ECO:0007669"/>
    <property type="project" value="TreeGrafter"/>
</dbReference>
<dbReference type="GO" id="GO:0110154">
    <property type="term" value="P:RNA decapping"/>
    <property type="evidence" value="ECO:0007669"/>
    <property type="project" value="TreeGrafter"/>
</dbReference>
<dbReference type="InterPro" id="IPR004843">
    <property type="entry name" value="Calcineurin-like_PHP"/>
</dbReference>
<evidence type="ECO:0000313" key="2">
    <source>
        <dbReference type="EMBL" id="SDI41316.1"/>
    </source>
</evidence>
<dbReference type="PRINTS" id="PR00114">
    <property type="entry name" value="STPHPHTASE"/>
</dbReference>
<dbReference type="Pfam" id="PF00149">
    <property type="entry name" value="Metallophos"/>
    <property type="match status" value="1"/>
</dbReference>
<dbReference type="SUPFAM" id="SSF56300">
    <property type="entry name" value="Metallo-dependent phosphatases"/>
    <property type="match status" value="1"/>
</dbReference>
<dbReference type="GO" id="GO:0016791">
    <property type="term" value="F:phosphatase activity"/>
    <property type="evidence" value="ECO:0007669"/>
    <property type="project" value="TreeGrafter"/>
</dbReference>
<sequence>MREIFISDIHGQFKAFTSLLSQLNYDPKKDQLYLLGDYIDRGPQSNQLIRYLLQLQQIAGEHVVFLKGNHERMMLDAFENADDIDVSLWIQNGGRETLKSYAGNRVLKDSFDEIHKWITKEFAEHYQFIKNLENYIETNEHILVHAGINPSLENWKETPEEELLWIRSPFLENTVSTTKKVIFGHTPTMTLQEDAEVWFQPDKIGIDGGAGFNKQLNALIYHNGEYHTESVTIET</sequence>
<dbReference type="GO" id="GO:0008803">
    <property type="term" value="F:bis(5'-nucleosyl)-tetraphosphatase (symmetrical) activity"/>
    <property type="evidence" value="ECO:0007669"/>
    <property type="project" value="TreeGrafter"/>
</dbReference>
<dbReference type="PANTHER" id="PTHR42850:SF4">
    <property type="entry name" value="ZINC-DEPENDENT ENDOPOLYPHOSPHATASE"/>
    <property type="match status" value="1"/>
</dbReference>